<evidence type="ECO:0000313" key="4">
    <source>
        <dbReference type="Proteomes" id="UP000307968"/>
    </source>
</evidence>
<dbReference type="SUPFAM" id="SSF53335">
    <property type="entry name" value="S-adenosyl-L-methionine-dependent methyltransferases"/>
    <property type="match status" value="1"/>
</dbReference>
<dbReference type="InterPro" id="IPR052916">
    <property type="entry name" value="Type-I_RE_MTase_Subunit"/>
</dbReference>
<reference evidence="3 4" key="1">
    <citation type="submission" date="2019-05" db="EMBL/GenBank/DDBJ databases">
        <authorList>
            <consortium name="Pathogen Informatics"/>
        </authorList>
    </citation>
    <scope>NUCLEOTIDE SEQUENCE [LARGE SCALE GENOMIC DNA]</scope>
    <source>
        <strain evidence="3 4">NCTC12971</strain>
    </source>
</reference>
<dbReference type="InterPro" id="IPR003356">
    <property type="entry name" value="DNA_methylase_A-5"/>
</dbReference>
<dbReference type="PANTHER" id="PTHR42998">
    <property type="entry name" value="TYPE I RESTRICTION ENZYME HINDVIIP M PROTEIN-RELATED"/>
    <property type="match status" value="1"/>
</dbReference>
<dbReference type="Pfam" id="PF02384">
    <property type="entry name" value="N6_Mtase"/>
    <property type="match status" value="1"/>
</dbReference>
<dbReference type="AlphaFoldDB" id="A0A4U9H9P5"/>
<protein>
    <submittedName>
        <fullName evidence="3">Type I restriction-modification system methyltransferase subunit</fullName>
    </submittedName>
</protein>
<dbReference type="Gene3D" id="3.40.50.150">
    <property type="entry name" value="Vaccinia Virus protein VP39"/>
    <property type="match status" value="1"/>
</dbReference>
<dbReference type="GO" id="GO:0003677">
    <property type="term" value="F:DNA binding"/>
    <property type="evidence" value="ECO:0007669"/>
    <property type="project" value="InterPro"/>
</dbReference>
<evidence type="ECO:0000259" key="2">
    <source>
        <dbReference type="Pfam" id="PF02384"/>
    </source>
</evidence>
<comment type="similarity">
    <text evidence="1">Belongs to the N(4)/N(6)-methyltransferase family.</text>
</comment>
<evidence type="ECO:0000256" key="1">
    <source>
        <dbReference type="ARBA" id="ARBA00006594"/>
    </source>
</evidence>
<name>A0A4U9H9P5_SERRU</name>
<dbReference type="GO" id="GO:0032259">
    <property type="term" value="P:methylation"/>
    <property type="evidence" value="ECO:0007669"/>
    <property type="project" value="UniProtKB-KW"/>
</dbReference>
<dbReference type="Proteomes" id="UP000307968">
    <property type="component" value="Chromosome"/>
</dbReference>
<proteinExistence type="inferred from homology"/>
<keyword evidence="3" id="KW-0808">Transferase</keyword>
<sequence length="117" mass="13439">MLFIDARQIGYMKDRVLRDFTREDIAKIADTFHAWQTDKAYQDVPGFCFAATLEDIRKNDFVLTPGRYVGAVEQEEDDEPFAEKMTRLTTQLKEQLEESAKLEAQIKANLGGLGYEI</sequence>
<organism evidence="3 4">
    <name type="scientific">Serratia rubidaea</name>
    <name type="common">Serratia marinorubra</name>
    <dbReference type="NCBI Taxonomy" id="61652"/>
    <lineage>
        <taxon>Bacteria</taxon>
        <taxon>Pseudomonadati</taxon>
        <taxon>Pseudomonadota</taxon>
        <taxon>Gammaproteobacteria</taxon>
        <taxon>Enterobacterales</taxon>
        <taxon>Yersiniaceae</taxon>
        <taxon>Serratia</taxon>
    </lineage>
</organism>
<gene>
    <name evidence="3" type="ORF">NCTC12971_00096</name>
</gene>
<evidence type="ECO:0000313" key="3">
    <source>
        <dbReference type="EMBL" id="VTP59671.1"/>
    </source>
</evidence>
<keyword evidence="3" id="KW-0489">Methyltransferase</keyword>
<feature type="domain" description="DNA methylase adenine-specific" evidence="2">
    <location>
        <begin position="2"/>
        <end position="77"/>
    </location>
</feature>
<dbReference type="EMBL" id="LR590463">
    <property type="protein sequence ID" value="VTP59671.1"/>
    <property type="molecule type" value="Genomic_DNA"/>
</dbReference>
<accession>A0A4U9H9P5</accession>
<dbReference type="InterPro" id="IPR029063">
    <property type="entry name" value="SAM-dependent_MTases_sf"/>
</dbReference>
<dbReference type="GO" id="GO:0008170">
    <property type="term" value="F:N-methyltransferase activity"/>
    <property type="evidence" value="ECO:0007669"/>
    <property type="project" value="InterPro"/>
</dbReference>
<dbReference type="PANTHER" id="PTHR42998:SF1">
    <property type="entry name" value="TYPE I RESTRICTION ENZYME HINDI METHYLASE SUBUNIT"/>
    <property type="match status" value="1"/>
</dbReference>